<dbReference type="EMBL" id="GBXM01069807">
    <property type="protein sequence ID" value="JAH38770.1"/>
    <property type="molecule type" value="Transcribed_RNA"/>
</dbReference>
<organism evidence="1">
    <name type="scientific">Anguilla anguilla</name>
    <name type="common">European freshwater eel</name>
    <name type="synonym">Muraena anguilla</name>
    <dbReference type="NCBI Taxonomy" id="7936"/>
    <lineage>
        <taxon>Eukaryota</taxon>
        <taxon>Metazoa</taxon>
        <taxon>Chordata</taxon>
        <taxon>Craniata</taxon>
        <taxon>Vertebrata</taxon>
        <taxon>Euteleostomi</taxon>
        <taxon>Actinopterygii</taxon>
        <taxon>Neopterygii</taxon>
        <taxon>Teleostei</taxon>
        <taxon>Anguilliformes</taxon>
        <taxon>Anguillidae</taxon>
        <taxon>Anguilla</taxon>
    </lineage>
</organism>
<protein>
    <submittedName>
        <fullName evidence="1">Uncharacterized protein</fullName>
    </submittedName>
</protein>
<proteinExistence type="predicted"/>
<reference evidence="1" key="1">
    <citation type="submission" date="2014-11" db="EMBL/GenBank/DDBJ databases">
        <authorList>
            <person name="Amaro Gonzalez C."/>
        </authorList>
    </citation>
    <scope>NUCLEOTIDE SEQUENCE</scope>
</reference>
<reference evidence="1" key="2">
    <citation type="journal article" date="2015" name="Fish Shellfish Immunol.">
        <title>Early steps in the European eel (Anguilla anguilla)-Vibrio vulnificus interaction in the gills: Role of the RtxA13 toxin.</title>
        <authorList>
            <person name="Callol A."/>
            <person name="Pajuelo D."/>
            <person name="Ebbesson L."/>
            <person name="Teles M."/>
            <person name="MacKenzie S."/>
            <person name="Amaro C."/>
        </authorList>
    </citation>
    <scope>NUCLEOTIDE SEQUENCE</scope>
</reference>
<evidence type="ECO:0000313" key="1">
    <source>
        <dbReference type="EMBL" id="JAH38770.1"/>
    </source>
</evidence>
<name>A0A0E9SDM1_ANGAN</name>
<accession>A0A0E9SDM1</accession>
<sequence length="22" mass="2672">MFLLKALLLFPFYMYGDYVDLV</sequence>
<dbReference type="AlphaFoldDB" id="A0A0E9SDM1"/>